<reference evidence="9 10" key="1">
    <citation type="submission" date="2015-06" db="EMBL/GenBank/DDBJ databases">
        <title>New insights into the roles of widespread benthic archaea in carbon and nitrogen cycling.</title>
        <authorList>
            <person name="Lazar C.S."/>
            <person name="Baker B.J."/>
            <person name="Seitz K.W."/>
            <person name="Hyde A.S."/>
            <person name="Dick G.J."/>
            <person name="Hinrichs K.-U."/>
            <person name="Teske A.P."/>
        </authorList>
    </citation>
    <scope>NUCLEOTIDE SEQUENCE [LARGE SCALE GENOMIC DNA]</scope>
    <source>
        <strain evidence="9">SG8-32-1</strain>
    </source>
</reference>
<evidence type="ECO:0000313" key="9">
    <source>
        <dbReference type="EMBL" id="KON31254.1"/>
    </source>
</evidence>
<comment type="catalytic activity">
    <reaction evidence="5 6">
        <text>oxaloacetate + acetyl-CoA + H2O = citrate + CoA + H(+)</text>
        <dbReference type="Rhea" id="RHEA:16845"/>
        <dbReference type="ChEBI" id="CHEBI:15377"/>
        <dbReference type="ChEBI" id="CHEBI:15378"/>
        <dbReference type="ChEBI" id="CHEBI:16452"/>
        <dbReference type="ChEBI" id="CHEBI:16947"/>
        <dbReference type="ChEBI" id="CHEBI:57287"/>
        <dbReference type="ChEBI" id="CHEBI:57288"/>
        <dbReference type="EC" id="2.3.3.16"/>
    </reaction>
</comment>
<dbReference type="EMBL" id="LFWU01000103">
    <property type="protein sequence ID" value="KON31254.1"/>
    <property type="molecule type" value="Genomic_DNA"/>
</dbReference>
<protein>
    <recommendedName>
        <fullName evidence="6 8">Citrate synthase</fullName>
        <ecNumber evidence="6">2.3.3.16</ecNumber>
    </recommendedName>
</protein>
<dbReference type="PATRIC" id="fig|1685124.3.peg.847"/>
<dbReference type="Proteomes" id="UP000037237">
    <property type="component" value="Unassembled WGS sequence"/>
</dbReference>
<name>A0A0M0BS41_9ARCH</name>
<feature type="active site" evidence="7">
    <location>
        <position position="261"/>
    </location>
</feature>
<sequence>MSHDDFYVRGLRNVAACQTRISFVDPLGALYYSGYDIDRLIGRVCHEEVIHLLLYNRLPNQSELDDIRSTLISEMVLPKQIIKYLKNTRKGTHPMEALRIGISHLSEYDSDPDDNSEAANQRRALQLIAKVPTIVANFYRVREKQDVVLPNKECGFAENFLYLFRGKPADVEEKDALDRYLILHSDHGLNASTFAARVTASTFSDMYSAVISAVGTLKGKLHGGASERVMNMLLDVEKPEEVEDYIEGMLFDGKKIMGFGHRIYLAEDPRSRHLRIVGKALCRRIDRVDLYRKARAIDAVVCKKRKIHPNVDFYAALVLNALGVPKEFFTPFFASSRIAGWATHIMEQYSESVLIRPTSKYLGAYGTKFVPIERR</sequence>
<evidence type="ECO:0000313" key="10">
    <source>
        <dbReference type="Proteomes" id="UP000037237"/>
    </source>
</evidence>
<evidence type="ECO:0000256" key="5">
    <source>
        <dbReference type="ARBA" id="ARBA00049288"/>
    </source>
</evidence>
<evidence type="ECO:0000256" key="4">
    <source>
        <dbReference type="ARBA" id="ARBA00022679"/>
    </source>
</evidence>
<feature type="active site" evidence="7">
    <location>
        <position position="312"/>
    </location>
</feature>
<dbReference type="GO" id="GO:0005829">
    <property type="term" value="C:cytosol"/>
    <property type="evidence" value="ECO:0007669"/>
    <property type="project" value="TreeGrafter"/>
</dbReference>
<dbReference type="EC" id="2.3.3.16" evidence="6"/>
<dbReference type="InterPro" id="IPR016143">
    <property type="entry name" value="Citrate_synth-like_sm_a-sub"/>
</dbReference>
<dbReference type="InterPro" id="IPR024176">
    <property type="entry name" value="Citrate_synthase_bac-typ"/>
</dbReference>
<dbReference type="Pfam" id="PF00285">
    <property type="entry name" value="Citrate_synt"/>
    <property type="match status" value="1"/>
</dbReference>
<dbReference type="AlphaFoldDB" id="A0A0M0BS41"/>
<comment type="caution">
    <text evidence="9">The sequence shown here is derived from an EMBL/GenBank/DDBJ whole genome shotgun (WGS) entry which is preliminary data.</text>
</comment>
<dbReference type="InterPro" id="IPR002020">
    <property type="entry name" value="Citrate_synthase"/>
</dbReference>
<evidence type="ECO:0000256" key="1">
    <source>
        <dbReference type="ARBA" id="ARBA00005163"/>
    </source>
</evidence>
<dbReference type="UniPathway" id="UPA00223"/>
<dbReference type="GO" id="GO:0036440">
    <property type="term" value="F:citrate synthase activity"/>
    <property type="evidence" value="ECO:0007669"/>
    <property type="project" value="UniProtKB-EC"/>
</dbReference>
<organism evidence="9 10">
    <name type="scientific">miscellaneous Crenarchaeota group-1 archaeon SG8-32-1</name>
    <dbReference type="NCBI Taxonomy" id="1685124"/>
    <lineage>
        <taxon>Archaea</taxon>
        <taxon>Candidatus Bathyarchaeota</taxon>
        <taxon>MCG-1</taxon>
    </lineage>
</organism>
<comment type="similarity">
    <text evidence="2 6 8">Belongs to the citrate synthase family.</text>
</comment>
<dbReference type="Gene3D" id="1.10.230.10">
    <property type="entry name" value="Cytochrome P450-Terp, domain 2"/>
    <property type="match status" value="1"/>
</dbReference>
<evidence type="ECO:0000256" key="8">
    <source>
        <dbReference type="RuleBase" id="RU000441"/>
    </source>
</evidence>
<dbReference type="GO" id="GO:0005975">
    <property type="term" value="P:carbohydrate metabolic process"/>
    <property type="evidence" value="ECO:0007669"/>
    <property type="project" value="TreeGrafter"/>
</dbReference>
<dbReference type="InterPro" id="IPR016142">
    <property type="entry name" value="Citrate_synth-like_lrg_a-sub"/>
</dbReference>
<dbReference type="PANTHER" id="PTHR11739">
    <property type="entry name" value="CITRATE SYNTHASE"/>
    <property type="match status" value="1"/>
</dbReference>
<evidence type="ECO:0000256" key="7">
    <source>
        <dbReference type="PIRSR" id="PIRSR001369-1"/>
    </source>
</evidence>
<dbReference type="NCBIfam" id="TIGR01800">
    <property type="entry name" value="cit_synth_II"/>
    <property type="match status" value="1"/>
</dbReference>
<dbReference type="PRINTS" id="PR00143">
    <property type="entry name" value="CITRTSNTHASE"/>
</dbReference>
<dbReference type="PANTHER" id="PTHR11739:SF4">
    <property type="entry name" value="CITRATE SYNTHASE, PEROXISOMAL"/>
    <property type="match status" value="1"/>
</dbReference>
<evidence type="ECO:0000256" key="6">
    <source>
        <dbReference type="PIRNR" id="PIRNR001369"/>
    </source>
</evidence>
<dbReference type="Gene3D" id="1.10.580.10">
    <property type="entry name" value="Citrate Synthase, domain 1"/>
    <property type="match status" value="1"/>
</dbReference>
<dbReference type="GO" id="GO:0006099">
    <property type="term" value="P:tricarboxylic acid cycle"/>
    <property type="evidence" value="ECO:0007669"/>
    <property type="project" value="UniProtKB-UniPathway"/>
</dbReference>
<gene>
    <name evidence="9" type="ORF">AC477_04295</name>
</gene>
<comment type="pathway">
    <text evidence="1">Carbohydrate metabolism; tricarboxylic acid cycle.</text>
</comment>
<dbReference type="PIRSF" id="PIRSF001369">
    <property type="entry name" value="Citrate_synth"/>
    <property type="match status" value="1"/>
</dbReference>
<dbReference type="SUPFAM" id="SSF48256">
    <property type="entry name" value="Citrate synthase"/>
    <property type="match status" value="1"/>
</dbReference>
<dbReference type="InterPro" id="IPR036969">
    <property type="entry name" value="Citrate_synthase_sf"/>
</dbReference>
<keyword evidence="3" id="KW-0816">Tricarboxylic acid cycle</keyword>
<dbReference type="InterPro" id="IPR011278">
    <property type="entry name" value="2-MeCitrate/Citrate_synth_II"/>
</dbReference>
<evidence type="ECO:0000256" key="2">
    <source>
        <dbReference type="ARBA" id="ARBA00010566"/>
    </source>
</evidence>
<accession>A0A0M0BS41</accession>
<proteinExistence type="inferred from homology"/>
<keyword evidence="4 6" id="KW-0808">Transferase</keyword>
<evidence type="ECO:0000256" key="3">
    <source>
        <dbReference type="ARBA" id="ARBA00022532"/>
    </source>
</evidence>